<evidence type="ECO:0000256" key="1">
    <source>
        <dbReference type="SAM" id="MobiDB-lite"/>
    </source>
</evidence>
<dbReference type="AlphaFoldDB" id="A0A2K3KAV7"/>
<feature type="compositionally biased region" description="Acidic residues" evidence="1">
    <location>
        <begin position="7"/>
        <end position="24"/>
    </location>
</feature>
<accession>A0A2K3KAV7</accession>
<organism evidence="2 3">
    <name type="scientific">Trifolium pratense</name>
    <name type="common">Red clover</name>
    <dbReference type="NCBI Taxonomy" id="57577"/>
    <lineage>
        <taxon>Eukaryota</taxon>
        <taxon>Viridiplantae</taxon>
        <taxon>Streptophyta</taxon>
        <taxon>Embryophyta</taxon>
        <taxon>Tracheophyta</taxon>
        <taxon>Spermatophyta</taxon>
        <taxon>Magnoliopsida</taxon>
        <taxon>eudicotyledons</taxon>
        <taxon>Gunneridae</taxon>
        <taxon>Pentapetalae</taxon>
        <taxon>rosids</taxon>
        <taxon>fabids</taxon>
        <taxon>Fabales</taxon>
        <taxon>Fabaceae</taxon>
        <taxon>Papilionoideae</taxon>
        <taxon>50 kb inversion clade</taxon>
        <taxon>NPAAA clade</taxon>
        <taxon>Hologalegina</taxon>
        <taxon>IRL clade</taxon>
        <taxon>Trifolieae</taxon>
        <taxon>Trifolium</taxon>
    </lineage>
</organism>
<gene>
    <name evidence="2" type="ORF">L195_g061608</name>
</gene>
<comment type="caution">
    <text evidence="2">The sequence shown here is derived from an EMBL/GenBank/DDBJ whole genome shotgun (WGS) entry which is preliminary data.</text>
</comment>
<reference evidence="2 3" key="2">
    <citation type="journal article" date="2017" name="Front. Plant Sci.">
        <title>Gene Classification and Mining of Molecular Markers Useful in Red Clover (Trifolium pratense) Breeding.</title>
        <authorList>
            <person name="Istvanek J."/>
            <person name="Dluhosova J."/>
            <person name="Dluhos P."/>
            <person name="Patkova L."/>
            <person name="Nedelnik J."/>
            <person name="Repkova J."/>
        </authorList>
    </citation>
    <scope>NUCLEOTIDE SEQUENCE [LARGE SCALE GENOMIC DNA]</scope>
    <source>
        <strain evidence="3">cv. Tatra</strain>
        <tissue evidence="2">Young leaves</tissue>
    </source>
</reference>
<evidence type="ECO:0000313" key="3">
    <source>
        <dbReference type="Proteomes" id="UP000236291"/>
    </source>
</evidence>
<feature type="region of interest" description="Disordered" evidence="1">
    <location>
        <begin position="1"/>
        <end position="24"/>
    </location>
</feature>
<dbReference type="Proteomes" id="UP000236291">
    <property type="component" value="Unassembled WGS sequence"/>
</dbReference>
<dbReference type="EMBL" id="ASHM01155012">
    <property type="protein sequence ID" value="PNX63402.1"/>
    <property type="molecule type" value="Genomic_DNA"/>
</dbReference>
<protein>
    <submittedName>
        <fullName evidence="2">Uncharacterized protein</fullName>
    </submittedName>
</protein>
<name>A0A2K3KAV7_TRIPR</name>
<proteinExistence type="predicted"/>
<sequence>MLTGEVVDSDGNVDDGDQLEIMEE</sequence>
<reference evidence="2 3" key="1">
    <citation type="journal article" date="2014" name="Am. J. Bot.">
        <title>Genome assembly and annotation for red clover (Trifolium pratense; Fabaceae).</title>
        <authorList>
            <person name="Istvanek J."/>
            <person name="Jaros M."/>
            <person name="Krenek A."/>
            <person name="Repkova J."/>
        </authorList>
    </citation>
    <scope>NUCLEOTIDE SEQUENCE [LARGE SCALE GENOMIC DNA]</scope>
    <source>
        <strain evidence="3">cv. Tatra</strain>
        <tissue evidence="2">Young leaves</tissue>
    </source>
</reference>
<evidence type="ECO:0000313" key="2">
    <source>
        <dbReference type="EMBL" id="PNX63402.1"/>
    </source>
</evidence>
<feature type="non-terminal residue" evidence="2">
    <location>
        <position position="24"/>
    </location>
</feature>